<dbReference type="EnsemblMetazoa" id="GAUT036263-RA">
    <property type="protein sequence ID" value="GAUT036263-PA"/>
    <property type="gene ID" value="GAUT036263"/>
</dbReference>
<dbReference type="AlphaFoldDB" id="A0A1A9VGA2"/>
<organism evidence="1 2">
    <name type="scientific">Glossina austeni</name>
    <name type="common">Savannah tsetse fly</name>
    <dbReference type="NCBI Taxonomy" id="7395"/>
    <lineage>
        <taxon>Eukaryota</taxon>
        <taxon>Metazoa</taxon>
        <taxon>Ecdysozoa</taxon>
        <taxon>Arthropoda</taxon>
        <taxon>Hexapoda</taxon>
        <taxon>Insecta</taxon>
        <taxon>Pterygota</taxon>
        <taxon>Neoptera</taxon>
        <taxon>Endopterygota</taxon>
        <taxon>Diptera</taxon>
        <taxon>Brachycera</taxon>
        <taxon>Muscomorpha</taxon>
        <taxon>Hippoboscoidea</taxon>
        <taxon>Glossinidae</taxon>
        <taxon>Glossina</taxon>
    </lineage>
</organism>
<dbReference type="VEuPathDB" id="VectorBase:GAUT036263"/>
<proteinExistence type="predicted"/>
<evidence type="ECO:0008006" key="3">
    <source>
        <dbReference type="Google" id="ProtNLM"/>
    </source>
</evidence>
<reference evidence="1" key="1">
    <citation type="submission" date="2020-05" db="UniProtKB">
        <authorList>
            <consortium name="EnsemblMetazoa"/>
        </authorList>
    </citation>
    <scope>IDENTIFICATION</scope>
    <source>
        <strain evidence="1">TTRI</strain>
    </source>
</reference>
<sequence length="140" mass="16725">MAVGRNRPRSKVPNYLKNPDNYSCIKRNARTRTVDQRRKEPKRHLATNKNTSYRQINAELGLNVTRQRVQEVFKEGSLRYEHKIARLTARYENARIAFVNKYKCWEEEFGNTIFSVEQNFNSVTILLLLLWWPPTRPERD</sequence>
<dbReference type="Proteomes" id="UP000078200">
    <property type="component" value="Unassembled WGS sequence"/>
</dbReference>
<evidence type="ECO:0000313" key="2">
    <source>
        <dbReference type="Proteomes" id="UP000078200"/>
    </source>
</evidence>
<evidence type="ECO:0000313" key="1">
    <source>
        <dbReference type="EnsemblMetazoa" id="GAUT036263-PA"/>
    </source>
</evidence>
<name>A0A1A9VGA2_GLOAU</name>
<accession>A0A1A9VGA2</accession>
<protein>
    <recommendedName>
        <fullName evidence="3">Transposase Tc1-like domain-containing protein</fullName>
    </recommendedName>
</protein>
<keyword evidence="2" id="KW-1185">Reference proteome</keyword>